<dbReference type="eggNOG" id="KOG0987">
    <property type="taxonomic scope" value="Eukaryota"/>
</dbReference>
<evidence type="ECO:0008006" key="3">
    <source>
        <dbReference type="Google" id="ProtNLM"/>
    </source>
</evidence>
<dbReference type="AlphaFoldDB" id="A0A0D3DJU5"/>
<dbReference type="Proteomes" id="UP000032141">
    <property type="component" value="Chromosome C8"/>
</dbReference>
<dbReference type="Gramene" id="Bo8g016420.1">
    <property type="protein sequence ID" value="Bo8g016420.1"/>
    <property type="gene ID" value="Bo8g016420"/>
</dbReference>
<dbReference type="PANTHER" id="PTHR45786">
    <property type="entry name" value="DNA BINDING PROTEIN-LIKE"/>
    <property type="match status" value="1"/>
</dbReference>
<protein>
    <recommendedName>
        <fullName evidence="3">Helitron helicase-like domain-containing protein</fullName>
    </recommendedName>
</protein>
<dbReference type="STRING" id="109376.A0A0D3DJU5"/>
<reference evidence="1" key="2">
    <citation type="submission" date="2015-03" db="UniProtKB">
        <authorList>
            <consortium name="EnsemblPlants"/>
        </authorList>
    </citation>
    <scope>IDENTIFICATION</scope>
</reference>
<evidence type="ECO:0000313" key="2">
    <source>
        <dbReference type="Proteomes" id="UP000032141"/>
    </source>
</evidence>
<organism evidence="1 2">
    <name type="scientific">Brassica oleracea var. oleracea</name>
    <dbReference type="NCBI Taxonomy" id="109376"/>
    <lineage>
        <taxon>Eukaryota</taxon>
        <taxon>Viridiplantae</taxon>
        <taxon>Streptophyta</taxon>
        <taxon>Embryophyta</taxon>
        <taxon>Tracheophyta</taxon>
        <taxon>Spermatophyta</taxon>
        <taxon>Magnoliopsida</taxon>
        <taxon>eudicotyledons</taxon>
        <taxon>Gunneridae</taxon>
        <taxon>Pentapetalae</taxon>
        <taxon>rosids</taxon>
        <taxon>malvids</taxon>
        <taxon>Brassicales</taxon>
        <taxon>Brassicaceae</taxon>
        <taxon>Brassiceae</taxon>
        <taxon>Brassica</taxon>
    </lineage>
</organism>
<reference evidence="1 2" key="1">
    <citation type="journal article" date="2014" name="Genome Biol.">
        <title>Transcriptome and methylome profiling reveals relics of genome dominance in the mesopolyploid Brassica oleracea.</title>
        <authorList>
            <person name="Parkin I.A."/>
            <person name="Koh C."/>
            <person name="Tang H."/>
            <person name="Robinson S.J."/>
            <person name="Kagale S."/>
            <person name="Clarke W.E."/>
            <person name="Town C.D."/>
            <person name="Nixon J."/>
            <person name="Krishnakumar V."/>
            <person name="Bidwell S.L."/>
            <person name="Denoeud F."/>
            <person name="Belcram H."/>
            <person name="Links M.G."/>
            <person name="Just J."/>
            <person name="Clarke C."/>
            <person name="Bender T."/>
            <person name="Huebert T."/>
            <person name="Mason A.S."/>
            <person name="Pires J.C."/>
            <person name="Barker G."/>
            <person name="Moore J."/>
            <person name="Walley P.G."/>
            <person name="Manoli S."/>
            <person name="Batley J."/>
            <person name="Edwards D."/>
            <person name="Nelson M.N."/>
            <person name="Wang X."/>
            <person name="Paterson A.H."/>
            <person name="King G."/>
            <person name="Bancroft I."/>
            <person name="Chalhoub B."/>
            <person name="Sharpe A.G."/>
        </authorList>
    </citation>
    <scope>NUCLEOTIDE SEQUENCE</scope>
    <source>
        <strain evidence="1 2">cv. TO1000</strain>
    </source>
</reference>
<keyword evidence="2" id="KW-1185">Reference proteome</keyword>
<proteinExistence type="predicted"/>
<sequence>MWTSESTGTDRKTGEPTFTICCNHGKIKLSPIRQPLLEEPLQCRWFRDTIRVYNSILAFTSIGVKLDYSVVHAPGPFTFRILGQTHHRIGSLIPPKGRLPEYTHLYIFYTKNEARNRLNAMGQTSTEGNLDETTLKRLIEMIDENNCLAKVFRRARDHYENVGEEFTIRLLLDKGKGKQCHQQLEFEI</sequence>
<evidence type="ECO:0000313" key="1">
    <source>
        <dbReference type="EnsemblPlants" id="Bo8g016420.1"/>
    </source>
</evidence>
<name>A0A0D3DJU5_BRAOL</name>
<dbReference type="PANTHER" id="PTHR45786:SF74">
    <property type="entry name" value="ATP-DEPENDENT DNA HELICASE"/>
    <property type="match status" value="1"/>
</dbReference>
<dbReference type="HOGENOM" id="CLU_1442943_0_0_1"/>
<accession>A0A0D3DJU5</accession>
<dbReference type="EnsemblPlants" id="Bo8g016420.1">
    <property type="protein sequence ID" value="Bo8g016420.1"/>
    <property type="gene ID" value="Bo8g016420"/>
</dbReference>